<keyword evidence="2" id="KW-1185">Reference proteome</keyword>
<evidence type="ECO:0000313" key="1">
    <source>
        <dbReference type="EMBL" id="KAI4469903.1"/>
    </source>
</evidence>
<protein>
    <submittedName>
        <fullName evidence="1">Neurabin</fullName>
    </submittedName>
</protein>
<organism evidence="1 2">
    <name type="scientific">Holotrichia oblita</name>
    <name type="common">Chafer beetle</name>
    <dbReference type="NCBI Taxonomy" id="644536"/>
    <lineage>
        <taxon>Eukaryota</taxon>
        <taxon>Metazoa</taxon>
        <taxon>Ecdysozoa</taxon>
        <taxon>Arthropoda</taxon>
        <taxon>Hexapoda</taxon>
        <taxon>Insecta</taxon>
        <taxon>Pterygota</taxon>
        <taxon>Neoptera</taxon>
        <taxon>Endopterygota</taxon>
        <taxon>Coleoptera</taxon>
        <taxon>Polyphaga</taxon>
        <taxon>Scarabaeiformia</taxon>
        <taxon>Scarabaeidae</taxon>
        <taxon>Melolonthinae</taxon>
        <taxon>Holotrichia</taxon>
    </lineage>
</organism>
<dbReference type="Proteomes" id="UP001056778">
    <property type="component" value="Chromosome 1"/>
</dbReference>
<name>A0ACB9TT00_HOLOL</name>
<dbReference type="EMBL" id="CM043015">
    <property type="protein sequence ID" value="KAI4469903.1"/>
    <property type="molecule type" value="Genomic_DNA"/>
</dbReference>
<proteinExistence type="predicted"/>
<comment type="caution">
    <text evidence="1">The sequence shown here is derived from an EMBL/GenBank/DDBJ whole genome shotgun (WGS) entry which is preliminary data.</text>
</comment>
<reference evidence="1" key="1">
    <citation type="submission" date="2022-04" db="EMBL/GenBank/DDBJ databases">
        <title>Chromosome-scale genome assembly of Holotrichia oblita Faldermann.</title>
        <authorList>
            <person name="Rongchong L."/>
        </authorList>
    </citation>
    <scope>NUCLEOTIDE SEQUENCE</scope>
    <source>
        <strain evidence="1">81SQS9</strain>
    </source>
</reference>
<accession>A0ACB9TT00</accession>
<gene>
    <name evidence="1" type="ORF">MML48_1g14530</name>
</gene>
<evidence type="ECO:0000313" key="2">
    <source>
        <dbReference type="Proteomes" id="UP001056778"/>
    </source>
</evidence>
<sequence length="1768" mass="196180">MEEKKSARQAGSKVSQIANIFQGSRQPNNIREEILTPVKVVKTRGEKEAMESPSVTVMRTESHVTRFNNARALFEKLGEENRGRVDRMVPLQSTKSASNILDLRSRSSSANSETRDTKSHDGSRSPSPNRNQLDKFSSNSVPVLNANANVKTNGFNNSSQLPDNALNESVTVKLNGNNDVVVKCSNTSSEERTNNTKPMVMKKPEKPERKFNTKDLIEKQRNWTSHFSKTRSSRYNSDPSKTDVKFAVSNGSKENSNDNQKNNSASRSASFNNRIRSPPTSPPPPPDVTRRPNVVRRERPASVIPTTAPPKKEFSSLTSTVKPVTSPTRREKTTSLIFTKEDSPTSERVITTNTYRVTKPHFKRDDKDNKENECETKTDNRVDYVSSATKSTSRSSSQDSLLQPVVTNIANNKSVSEEKETSRENLSATSGSLSSLSPPSSPSRVKTENEKQEDESNEKSDIPEQPDATKQNEKTETTAPVTKRTKISSISLNIPAAGLGSRPPSVVSTSTLDEGGFNEPYPEIKAKLKPHEDGDYNSPTTQNQEDENEHQPYPVEHQRVVSPDLLKTYETDSSSSCMKMTSSYSKLHSVDSNVSSPSGNITPSLMMDASPKSLDLTSPDPKAIEALYAVPHKLNNLTKQRSNTSTDSEVSQVTIIPQHSIDSDIIYNNQTIVITNSVLAELESRDSVEKSCSEFLRNERIVEGSCRPDLISSTIEYTKKPMLSPEIKSEANILDLNDVDYADASDEDQDNELQQEQSEADAMTPAEAENLLSSKQDLLSDEEAQEVTRLLHHDDTRHWQPDPTSSFMQDSTSIQDGSMGPPSLNDSMGPPSLQEDSITEPVVEYAVVNKAHKLDHTKNFISSSLMNESTSSIDVSTQDFDGMSASMSKMDSSVASDSGLIDSVTSVSDSNTLDSCTDFTPVPRKIIGIEHGVHYYEDGHFWMEVPGLPQDEEDDLEYPNYVPKSSKVSFSMDPMKVYSTFSITEYDRRNEDVDPVAASAEYELEKRVEKMDVFPVELIKGPEGLGLSIIGMGVGADAGLEKLGIFVKTITSNGAAARDGRIQVNDQIIEVDGKSLVGVTQAYAASVLRNTSGLVRFSIGRERDPENSEVAQLIRQSLQADKEREERRQRALEAEQSDASTLPLIGSANSSVSDGPGSPSAHNDSVFDHDLHDSTDLESLRLLLQELMEQNGMKSDESEKLEQANQKLKETERSLSASRKEIITYQNMLEQSQNQYLTLEKKYNRAKQLVREFQQRELDMIHREDFYQQLLQEKDTEYNALVKNLKDRIIALEQDLLDTQRKAGVPIGLPYDSITLKQLTPQMTRRQPPKPILEVLDTDFSDTEISDTSPCDEDKTATVERKLPIKEELDSAVPPHELLDISANKSKAELANRGALANRQLPSSKKGSLSNSSSDCGLDESYNSGDELSEPVVQQQHDQPKNSLVRPSSLNTSSHYAQYTSQQGQYSSQTSAQYTVQNAQYSTHSTYSGQSQSTNVIYARVQKESSLGQQGSPDPWSGNKPINMGMGPPASLAEQLKQVLAEREKRMGNESVTSSTDELSDKSKQNTAQHLLEEIRQAVSEANSRVGQWSEAGTFSVKKVVPVTLSPPGTVPWQHQSGASPTPPSPSSLSSGSVSPSRHDSISWSTMNPSDLSLSSCSISSDKRNSYFWQRTPVTEWSKEQVCQWLLALGLEQHISKFLELQVNGAFLLQLTSMDFKILGVVGDDKNKLKRKIKELKVHMEKERKQLEKDRKEKEKQQRKAEKASKKK</sequence>